<dbReference type="EMBL" id="JAOTIF010000001">
    <property type="protein sequence ID" value="MCU7548164.1"/>
    <property type="molecule type" value="Genomic_DNA"/>
</dbReference>
<dbReference type="Proteomes" id="UP001155483">
    <property type="component" value="Unassembled WGS sequence"/>
</dbReference>
<dbReference type="RefSeq" id="WP_279295608.1">
    <property type="nucleotide sequence ID" value="NZ_JAOTIF010000001.1"/>
</dbReference>
<sequence length="286" mass="33249">MSKQNLQTNVLPFDWPEETILMYFNKKEQPNSYRLNNSRFPKRWATLFPDLNPPDFIYTSFEQPEEGFVSQAIDVRTDHPGFVQHYYHHKLHQHFKEQDELIVAPGFTNGINIWEPENETADCYGFERFFLRVQLRTLSDLPEMVIAYKGPIEVLKSSIADNISFVPTTTLEWVLAGKRLARYIDYVREGNVDFGGAYPVLNSGLRKALGMAAPPRGQPNQYTAHYQYIKDFCSQYLYTAAFRACIPVLNRFLPANSKLVQVIHQNNHHQQPGKRTRQAEKNTSWN</sequence>
<evidence type="ECO:0000256" key="1">
    <source>
        <dbReference type="SAM" id="MobiDB-lite"/>
    </source>
</evidence>
<organism evidence="2 3">
    <name type="scientific">Paraflavisolibacter caeni</name>
    <dbReference type="NCBI Taxonomy" id="2982496"/>
    <lineage>
        <taxon>Bacteria</taxon>
        <taxon>Pseudomonadati</taxon>
        <taxon>Bacteroidota</taxon>
        <taxon>Chitinophagia</taxon>
        <taxon>Chitinophagales</taxon>
        <taxon>Chitinophagaceae</taxon>
        <taxon>Paraflavisolibacter</taxon>
    </lineage>
</organism>
<keyword evidence="3" id="KW-1185">Reference proteome</keyword>
<protein>
    <submittedName>
        <fullName evidence="2">Uncharacterized protein</fullName>
    </submittedName>
</protein>
<feature type="region of interest" description="Disordered" evidence="1">
    <location>
        <begin position="265"/>
        <end position="286"/>
    </location>
</feature>
<evidence type="ECO:0000313" key="3">
    <source>
        <dbReference type="Proteomes" id="UP001155483"/>
    </source>
</evidence>
<comment type="caution">
    <text evidence="2">The sequence shown here is derived from an EMBL/GenBank/DDBJ whole genome shotgun (WGS) entry which is preliminary data.</text>
</comment>
<evidence type="ECO:0000313" key="2">
    <source>
        <dbReference type="EMBL" id="MCU7548164.1"/>
    </source>
</evidence>
<reference evidence="2" key="1">
    <citation type="submission" date="2022-09" db="EMBL/GenBank/DDBJ databases">
        <authorList>
            <person name="Yuan C."/>
            <person name="Ke Z."/>
        </authorList>
    </citation>
    <scope>NUCLEOTIDE SEQUENCE</scope>
    <source>
        <strain evidence="2">LB-8</strain>
    </source>
</reference>
<name>A0A9X2XSD0_9BACT</name>
<dbReference type="AlphaFoldDB" id="A0A9X2XSD0"/>
<accession>A0A9X2XSD0</accession>
<proteinExistence type="predicted"/>
<gene>
    <name evidence="2" type="ORF">OCK74_03520</name>
</gene>
<reference evidence="2" key="2">
    <citation type="submission" date="2023-04" db="EMBL/GenBank/DDBJ databases">
        <title>Paracnuella aquatica gen. nov., sp. nov., a member of the family Chitinophagaceae isolated from a hot spring.</title>
        <authorList>
            <person name="Wang C."/>
        </authorList>
    </citation>
    <scope>NUCLEOTIDE SEQUENCE</scope>
    <source>
        <strain evidence="2">LB-8</strain>
    </source>
</reference>